<comment type="catalytic activity">
    <reaction evidence="8 12">
        <text>L-arginine + H2O = urea + L-ornithine</text>
        <dbReference type="Rhea" id="RHEA:20569"/>
        <dbReference type="ChEBI" id="CHEBI:15377"/>
        <dbReference type="ChEBI" id="CHEBI:16199"/>
        <dbReference type="ChEBI" id="CHEBI:32682"/>
        <dbReference type="ChEBI" id="CHEBI:46911"/>
        <dbReference type="EC" id="3.5.3.1"/>
    </reaction>
</comment>
<dbReference type="InterPro" id="IPR006035">
    <property type="entry name" value="Ureohydrolase"/>
</dbReference>
<evidence type="ECO:0000256" key="10">
    <source>
        <dbReference type="PROSITE-ProRule" id="PRU00742"/>
    </source>
</evidence>
<evidence type="ECO:0000256" key="9">
    <source>
        <dbReference type="NCBIfam" id="TIGR01229"/>
    </source>
</evidence>
<sequence length="304" mass="31984">MNPHLGKHVSVIGVPMDLGADRRGVDMGPSAIRCAGLEQRLEHLGYTVRDEGDLIVRRAKSYGAAPESNLKYLYEIVRVNSELAEAVAGMVDQGRFPLVLGGDHSIAIGTLAGVLRRKPSVGVIWYDSHGDVNTADTSPSGNIHGMALAAAMGYGHPALVGIGGGCPSVQPEHVAIIGARSLDPGEQRFLKEKGMAVYTMHEVDKLGIVRVMELALERVTRGTSGVHVSVDLDGLDPADAPGVGTPVAAGISLRESLLAMEMLSDAGVVTSAEFVEVNPALDIRNRTALAAVELITSLFGEKIL</sequence>
<comment type="caution">
    <text evidence="13">The sequence shown here is derived from an EMBL/GenBank/DDBJ whole genome shotgun (WGS) entry which is preliminary data.</text>
</comment>
<comment type="pathway">
    <text evidence="1">Nitrogen metabolism; urea cycle; L-ornithine and urea from L-arginine: step 1/1.</text>
</comment>
<dbReference type="PROSITE" id="PS01053">
    <property type="entry name" value="ARGINASE_1"/>
    <property type="match status" value="1"/>
</dbReference>
<proteinExistence type="inferred from homology"/>
<keyword evidence="7 12" id="KW-0464">Manganese</keyword>
<dbReference type="Pfam" id="PF00491">
    <property type="entry name" value="Arginase"/>
    <property type="match status" value="1"/>
</dbReference>
<comment type="similarity">
    <text evidence="10 11">Belongs to the arginase family.</text>
</comment>
<reference evidence="13 14" key="1">
    <citation type="submission" date="2024-09" db="EMBL/GenBank/DDBJ databases">
        <authorList>
            <person name="Sun Q."/>
            <person name="Mori K."/>
        </authorList>
    </citation>
    <scope>NUCLEOTIDE SEQUENCE [LARGE SCALE GENOMIC DNA]</scope>
    <source>
        <strain evidence="13 14">JCM 12520</strain>
    </source>
</reference>
<evidence type="ECO:0000256" key="3">
    <source>
        <dbReference type="ARBA" id="ARBA00018123"/>
    </source>
</evidence>
<dbReference type="Gene3D" id="3.40.800.10">
    <property type="entry name" value="Ureohydrolase domain"/>
    <property type="match status" value="1"/>
</dbReference>
<dbReference type="GO" id="GO:0004053">
    <property type="term" value="F:arginase activity"/>
    <property type="evidence" value="ECO:0007669"/>
    <property type="project" value="UniProtKB-EC"/>
</dbReference>
<evidence type="ECO:0000256" key="1">
    <source>
        <dbReference type="ARBA" id="ARBA00005098"/>
    </source>
</evidence>
<protein>
    <recommendedName>
        <fullName evidence="3 9">Arginase</fullName>
        <ecNumber evidence="2 9">3.5.3.1</ecNumber>
    </recommendedName>
</protein>
<dbReference type="InterPro" id="IPR020855">
    <property type="entry name" value="Ureohydrolase_Mn_BS"/>
</dbReference>
<dbReference type="PANTHER" id="PTHR43782">
    <property type="entry name" value="ARGINASE"/>
    <property type="match status" value="1"/>
</dbReference>
<dbReference type="PIRSF" id="PIRSF036979">
    <property type="entry name" value="Arginase"/>
    <property type="match status" value="1"/>
</dbReference>
<dbReference type="RefSeq" id="WP_344913975.1">
    <property type="nucleotide sequence ID" value="NZ_BAAAYO010000013.1"/>
</dbReference>
<keyword evidence="4 12" id="KW-0056">Arginine metabolism</keyword>
<evidence type="ECO:0000313" key="14">
    <source>
        <dbReference type="Proteomes" id="UP001589619"/>
    </source>
</evidence>
<keyword evidence="5 12" id="KW-0479">Metal-binding</keyword>
<dbReference type="EMBL" id="JBHMAG010000014">
    <property type="protein sequence ID" value="MFB9754252.1"/>
    <property type="molecule type" value="Genomic_DNA"/>
</dbReference>
<evidence type="ECO:0000256" key="11">
    <source>
        <dbReference type="RuleBase" id="RU003684"/>
    </source>
</evidence>
<dbReference type="PROSITE" id="PS51409">
    <property type="entry name" value="ARGINASE_2"/>
    <property type="match status" value="1"/>
</dbReference>
<dbReference type="CDD" id="cd09989">
    <property type="entry name" value="Arginase"/>
    <property type="match status" value="1"/>
</dbReference>
<dbReference type="PRINTS" id="PR00116">
    <property type="entry name" value="ARGINASE"/>
</dbReference>
<comment type="cofactor">
    <cofactor evidence="12">
        <name>Mn(2+)</name>
        <dbReference type="ChEBI" id="CHEBI:29035"/>
    </cofactor>
    <text evidence="12">Binds 2 manganese ions per subunit.</text>
</comment>
<evidence type="ECO:0000256" key="4">
    <source>
        <dbReference type="ARBA" id="ARBA00022503"/>
    </source>
</evidence>
<evidence type="ECO:0000256" key="6">
    <source>
        <dbReference type="ARBA" id="ARBA00022801"/>
    </source>
</evidence>
<evidence type="ECO:0000256" key="5">
    <source>
        <dbReference type="ARBA" id="ARBA00022723"/>
    </source>
</evidence>
<dbReference type="Proteomes" id="UP001589619">
    <property type="component" value="Unassembled WGS sequence"/>
</dbReference>
<evidence type="ECO:0000256" key="7">
    <source>
        <dbReference type="ARBA" id="ARBA00023211"/>
    </source>
</evidence>
<dbReference type="PANTHER" id="PTHR43782:SF3">
    <property type="entry name" value="ARGINASE"/>
    <property type="match status" value="1"/>
</dbReference>
<name>A0ABV5W1G3_9BACL</name>
<evidence type="ECO:0000313" key="13">
    <source>
        <dbReference type="EMBL" id="MFB9754252.1"/>
    </source>
</evidence>
<dbReference type="InterPro" id="IPR023696">
    <property type="entry name" value="Ureohydrolase_dom_sf"/>
</dbReference>
<gene>
    <name evidence="13" type="primary">rocF</name>
    <name evidence="13" type="ORF">ACFFNY_22000</name>
</gene>
<organism evidence="13 14">
    <name type="scientific">Paenibacillus hodogayensis</name>
    <dbReference type="NCBI Taxonomy" id="279208"/>
    <lineage>
        <taxon>Bacteria</taxon>
        <taxon>Bacillati</taxon>
        <taxon>Bacillota</taxon>
        <taxon>Bacilli</taxon>
        <taxon>Bacillales</taxon>
        <taxon>Paenibacillaceae</taxon>
        <taxon>Paenibacillus</taxon>
    </lineage>
</organism>
<evidence type="ECO:0000256" key="2">
    <source>
        <dbReference type="ARBA" id="ARBA00012168"/>
    </source>
</evidence>
<dbReference type="NCBIfam" id="TIGR01229">
    <property type="entry name" value="rocF_arginase"/>
    <property type="match status" value="1"/>
</dbReference>
<dbReference type="SUPFAM" id="SSF52768">
    <property type="entry name" value="Arginase/deacetylase"/>
    <property type="match status" value="1"/>
</dbReference>
<accession>A0ABV5W1G3</accession>
<keyword evidence="14" id="KW-1185">Reference proteome</keyword>
<dbReference type="InterPro" id="IPR014033">
    <property type="entry name" value="Arginase"/>
</dbReference>
<dbReference type="EC" id="3.5.3.1" evidence="2 9"/>
<evidence type="ECO:0000256" key="8">
    <source>
        <dbReference type="ARBA" id="ARBA00047391"/>
    </source>
</evidence>
<evidence type="ECO:0000256" key="12">
    <source>
        <dbReference type="RuleBase" id="RU361159"/>
    </source>
</evidence>
<keyword evidence="6 11" id="KW-0378">Hydrolase</keyword>